<keyword evidence="1" id="KW-0479">Metal-binding</keyword>
<gene>
    <name evidence="3" type="ORF">KYE46_09985</name>
</gene>
<dbReference type="EMBL" id="CP079194">
    <property type="protein sequence ID" value="QXT38282.1"/>
    <property type="molecule type" value="Genomic_DNA"/>
</dbReference>
<name>A0A8F6TV32_9RHOB</name>
<evidence type="ECO:0000313" key="3">
    <source>
        <dbReference type="EMBL" id="QXT38282.1"/>
    </source>
</evidence>
<sequence length="252" mass="26117">MAAPTNTLKAALARGEMQRGLWLNLPGMVTAEMAGRAGFDWCLIDGEHGPWDPTAIRAQLTALAATPTPAVVRVPVGEDWVLKQALDLGVQTVLVPMVNSAEEAAAVVRACRYPPEGIRGMGAMVARAGAYGATEDYAATANDEICILVQAESRAALKDIVAITAVEGVDGVFIGPADLGADMGFRDDLGNEELWREIVEAIAIVRRGGKAAGIIVSGPEMEARVTEAGVNFLGCGGDAGILQAGLAALARP</sequence>
<keyword evidence="3" id="KW-0456">Lyase</keyword>
<protein>
    <submittedName>
        <fullName evidence="3">HpcH/HpaI aldolase/citrate lyase family protein</fullName>
    </submittedName>
</protein>
<dbReference type="InterPro" id="IPR050251">
    <property type="entry name" value="HpcH-HpaI_aldolase"/>
</dbReference>
<dbReference type="AlphaFoldDB" id="A0A8F6TV32"/>
<dbReference type="KEGG" id="gce:KYE46_09985"/>
<evidence type="ECO:0000313" key="4">
    <source>
        <dbReference type="Proteomes" id="UP000825009"/>
    </source>
</evidence>
<keyword evidence="4" id="KW-1185">Reference proteome</keyword>
<proteinExistence type="predicted"/>
<evidence type="ECO:0000256" key="1">
    <source>
        <dbReference type="ARBA" id="ARBA00022723"/>
    </source>
</evidence>
<dbReference type="RefSeq" id="WP_219000479.1">
    <property type="nucleotide sequence ID" value="NZ_CP079194.1"/>
</dbReference>
<feature type="domain" description="HpcH/HpaI aldolase/citrate lyase" evidence="2">
    <location>
        <begin position="19"/>
        <end position="240"/>
    </location>
</feature>
<dbReference type="GO" id="GO:0046872">
    <property type="term" value="F:metal ion binding"/>
    <property type="evidence" value="ECO:0007669"/>
    <property type="project" value="UniProtKB-KW"/>
</dbReference>
<dbReference type="InterPro" id="IPR005000">
    <property type="entry name" value="Aldolase/citrate-lyase_domain"/>
</dbReference>
<dbReference type="GO" id="GO:0005737">
    <property type="term" value="C:cytoplasm"/>
    <property type="evidence" value="ECO:0007669"/>
    <property type="project" value="TreeGrafter"/>
</dbReference>
<reference evidence="3 4" key="1">
    <citation type="submission" date="2021-07" db="EMBL/GenBank/DDBJ databases">
        <title>A novel Jannaschia species isolated from marine dinoflagellate Ceratoperidinium margalefii.</title>
        <authorList>
            <person name="Jiang Y."/>
            <person name="Li Z."/>
        </authorList>
    </citation>
    <scope>NUCLEOTIDE SEQUENCE [LARGE SCALE GENOMIC DNA]</scope>
    <source>
        <strain evidence="3 4">J12C1-MA-4</strain>
    </source>
</reference>
<dbReference type="Pfam" id="PF03328">
    <property type="entry name" value="HpcH_HpaI"/>
    <property type="match status" value="1"/>
</dbReference>
<evidence type="ECO:0000259" key="2">
    <source>
        <dbReference type="Pfam" id="PF03328"/>
    </source>
</evidence>
<dbReference type="PANTHER" id="PTHR30502:SF0">
    <property type="entry name" value="PHOSPHOENOLPYRUVATE CARBOXYLASE FAMILY PROTEIN"/>
    <property type="match status" value="1"/>
</dbReference>
<accession>A0A8F6TV32</accession>
<organism evidence="3 4">
    <name type="scientific">Gymnodinialimonas ceratoperidinii</name>
    <dbReference type="NCBI Taxonomy" id="2856823"/>
    <lineage>
        <taxon>Bacteria</taxon>
        <taxon>Pseudomonadati</taxon>
        <taxon>Pseudomonadota</taxon>
        <taxon>Alphaproteobacteria</taxon>
        <taxon>Rhodobacterales</taxon>
        <taxon>Paracoccaceae</taxon>
        <taxon>Gymnodinialimonas</taxon>
    </lineage>
</organism>
<dbReference type="Proteomes" id="UP000825009">
    <property type="component" value="Chromosome"/>
</dbReference>
<dbReference type="PANTHER" id="PTHR30502">
    <property type="entry name" value="2-KETO-3-DEOXY-L-RHAMNONATE ALDOLASE"/>
    <property type="match status" value="1"/>
</dbReference>
<dbReference type="GO" id="GO:0016832">
    <property type="term" value="F:aldehyde-lyase activity"/>
    <property type="evidence" value="ECO:0007669"/>
    <property type="project" value="TreeGrafter"/>
</dbReference>